<dbReference type="RefSeq" id="WP_257465125.1">
    <property type="nucleotide sequence ID" value="NZ_JANJZT010000023.1"/>
</dbReference>
<evidence type="ECO:0000313" key="13">
    <source>
        <dbReference type="EMBL" id="MET3751437.1"/>
    </source>
</evidence>
<dbReference type="InterPro" id="IPR001789">
    <property type="entry name" value="Sig_transdc_resp-reg_receiver"/>
</dbReference>
<evidence type="ECO:0000256" key="10">
    <source>
        <dbReference type="PROSITE-ProRule" id="PRU00169"/>
    </source>
</evidence>
<evidence type="ECO:0000256" key="5">
    <source>
        <dbReference type="ARBA" id="ARBA00023012"/>
    </source>
</evidence>
<keyword evidence="14" id="KW-1185">Reference proteome</keyword>
<dbReference type="SUPFAM" id="SSF52172">
    <property type="entry name" value="CheY-like"/>
    <property type="match status" value="1"/>
</dbReference>
<dbReference type="CDD" id="cd17536">
    <property type="entry name" value="REC_YesN-like"/>
    <property type="match status" value="1"/>
</dbReference>
<protein>
    <recommendedName>
        <fullName evidence="2">Stage 0 sporulation protein A homolog</fullName>
    </recommendedName>
</protein>
<dbReference type="Pfam" id="PF12833">
    <property type="entry name" value="HTH_18"/>
    <property type="match status" value="1"/>
</dbReference>
<name>A0ABV2M7W7_9FIRM</name>
<comment type="subcellular location">
    <subcellularLocation>
        <location evidence="1">Cytoplasm</location>
    </subcellularLocation>
</comment>
<sequence length="250" mass="28771">MYRVVIVDDEPIIVEGISRLVPWKKYECSVCACAYSGKEGLEVVRREKPDMIFSDISMPGLDGMKMIAGLKSEFPDMQISILTGFRDFDYCQEAIRLGVTRFLLKPSKLEELEEALSVMTSNLKERNILPEDSEHEENAAGSFIVRNALKYMEDHYSEKLTLSKVAEETFVSQWHLSKLLNRQEEKNFSEILNQIRVEHAKELMKEKAYRIADIAELVGFTDVAHFSRVFKKLEGISANEYRNTRISLSE</sequence>
<dbReference type="Gene3D" id="3.40.50.2300">
    <property type="match status" value="1"/>
</dbReference>
<organism evidence="13 14">
    <name type="scientific">Blautia caecimuris</name>
    <dbReference type="NCBI Taxonomy" id="1796615"/>
    <lineage>
        <taxon>Bacteria</taxon>
        <taxon>Bacillati</taxon>
        <taxon>Bacillota</taxon>
        <taxon>Clostridia</taxon>
        <taxon>Lachnospirales</taxon>
        <taxon>Lachnospiraceae</taxon>
        <taxon>Blautia</taxon>
    </lineage>
</organism>
<feature type="domain" description="Response regulatory" evidence="12">
    <location>
        <begin position="3"/>
        <end position="120"/>
    </location>
</feature>
<gene>
    <name evidence="13" type="ORF">ABID24_002696</name>
</gene>
<evidence type="ECO:0000256" key="4">
    <source>
        <dbReference type="ARBA" id="ARBA00022553"/>
    </source>
</evidence>
<evidence type="ECO:0000256" key="7">
    <source>
        <dbReference type="ARBA" id="ARBA00023125"/>
    </source>
</evidence>
<comment type="function">
    <text evidence="9">May play the central regulatory role in sporulation. It may be an element of the effector pathway responsible for the activation of sporulation genes in response to nutritional stress. Spo0A may act in concert with spo0H (a sigma factor) to control the expression of some genes that are critical to the sporulation process.</text>
</comment>
<dbReference type="PRINTS" id="PR00032">
    <property type="entry name" value="HTHARAC"/>
</dbReference>
<keyword evidence="7" id="KW-0238">DNA-binding</keyword>
<evidence type="ECO:0000259" key="12">
    <source>
        <dbReference type="PROSITE" id="PS50110"/>
    </source>
</evidence>
<evidence type="ECO:0000259" key="11">
    <source>
        <dbReference type="PROSITE" id="PS01124"/>
    </source>
</evidence>
<dbReference type="PROSITE" id="PS01124">
    <property type="entry name" value="HTH_ARAC_FAMILY_2"/>
    <property type="match status" value="1"/>
</dbReference>
<dbReference type="SUPFAM" id="SSF46689">
    <property type="entry name" value="Homeodomain-like"/>
    <property type="match status" value="1"/>
</dbReference>
<keyword evidence="6" id="KW-0805">Transcription regulation</keyword>
<dbReference type="InterPro" id="IPR020449">
    <property type="entry name" value="Tscrpt_reg_AraC-type_HTH"/>
</dbReference>
<evidence type="ECO:0000256" key="1">
    <source>
        <dbReference type="ARBA" id="ARBA00004496"/>
    </source>
</evidence>
<dbReference type="Proteomes" id="UP001549106">
    <property type="component" value="Unassembled WGS sequence"/>
</dbReference>
<keyword evidence="8" id="KW-0804">Transcription</keyword>
<dbReference type="InterPro" id="IPR051552">
    <property type="entry name" value="HptR"/>
</dbReference>
<dbReference type="SMART" id="SM00448">
    <property type="entry name" value="REC"/>
    <property type="match status" value="1"/>
</dbReference>
<evidence type="ECO:0000256" key="9">
    <source>
        <dbReference type="ARBA" id="ARBA00024867"/>
    </source>
</evidence>
<dbReference type="PROSITE" id="PS00041">
    <property type="entry name" value="HTH_ARAC_FAMILY_1"/>
    <property type="match status" value="1"/>
</dbReference>
<accession>A0ABV2M7W7</accession>
<dbReference type="PANTHER" id="PTHR42713">
    <property type="entry name" value="HISTIDINE KINASE-RELATED"/>
    <property type="match status" value="1"/>
</dbReference>
<dbReference type="InterPro" id="IPR018062">
    <property type="entry name" value="HTH_AraC-typ_CS"/>
</dbReference>
<dbReference type="Gene3D" id="1.10.10.60">
    <property type="entry name" value="Homeodomain-like"/>
    <property type="match status" value="2"/>
</dbReference>
<keyword evidence="5" id="KW-0902">Two-component regulatory system</keyword>
<dbReference type="InterPro" id="IPR011006">
    <property type="entry name" value="CheY-like_superfamily"/>
</dbReference>
<dbReference type="SMART" id="SM00342">
    <property type="entry name" value="HTH_ARAC"/>
    <property type="match status" value="1"/>
</dbReference>
<dbReference type="InterPro" id="IPR018060">
    <property type="entry name" value="HTH_AraC"/>
</dbReference>
<dbReference type="InterPro" id="IPR009057">
    <property type="entry name" value="Homeodomain-like_sf"/>
</dbReference>
<dbReference type="EMBL" id="JBEPMJ010000022">
    <property type="protein sequence ID" value="MET3751437.1"/>
    <property type="molecule type" value="Genomic_DNA"/>
</dbReference>
<dbReference type="PANTHER" id="PTHR42713:SF3">
    <property type="entry name" value="TRANSCRIPTIONAL REGULATORY PROTEIN HPTR"/>
    <property type="match status" value="1"/>
</dbReference>
<keyword evidence="4 10" id="KW-0597">Phosphoprotein</keyword>
<reference evidence="13 14" key="1">
    <citation type="submission" date="2024-06" db="EMBL/GenBank/DDBJ databases">
        <title>Genomic Encyclopedia of Type Strains, Phase IV (KMG-IV): sequencing the most valuable type-strain genomes for metagenomic binning, comparative biology and taxonomic classification.</title>
        <authorList>
            <person name="Goeker M."/>
        </authorList>
    </citation>
    <scope>NUCLEOTIDE SEQUENCE [LARGE SCALE GENOMIC DNA]</scope>
    <source>
        <strain evidence="13 14">DSM 29492</strain>
    </source>
</reference>
<keyword evidence="3" id="KW-0963">Cytoplasm</keyword>
<feature type="domain" description="HTH araC/xylS-type" evidence="11">
    <location>
        <begin position="146"/>
        <end position="244"/>
    </location>
</feature>
<dbReference type="Pfam" id="PF00072">
    <property type="entry name" value="Response_reg"/>
    <property type="match status" value="1"/>
</dbReference>
<evidence type="ECO:0000256" key="2">
    <source>
        <dbReference type="ARBA" id="ARBA00018672"/>
    </source>
</evidence>
<evidence type="ECO:0000256" key="8">
    <source>
        <dbReference type="ARBA" id="ARBA00023163"/>
    </source>
</evidence>
<evidence type="ECO:0000256" key="6">
    <source>
        <dbReference type="ARBA" id="ARBA00023015"/>
    </source>
</evidence>
<comment type="caution">
    <text evidence="13">The sequence shown here is derived from an EMBL/GenBank/DDBJ whole genome shotgun (WGS) entry which is preliminary data.</text>
</comment>
<feature type="modified residue" description="4-aspartylphosphate" evidence="10">
    <location>
        <position position="55"/>
    </location>
</feature>
<proteinExistence type="predicted"/>
<evidence type="ECO:0000313" key="14">
    <source>
        <dbReference type="Proteomes" id="UP001549106"/>
    </source>
</evidence>
<dbReference type="PROSITE" id="PS50110">
    <property type="entry name" value="RESPONSE_REGULATORY"/>
    <property type="match status" value="1"/>
</dbReference>
<evidence type="ECO:0000256" key="3">
    <source>
        <dbReference type="ARBA" id="ARBA00022490"/>
    </source>
</evidence>